<evidence type="ECO:0000313" key="6">
    <source>
        <dbReference type="Proteomes" id="UP000326169"/>
    </source>
</evidence>
<dbReference type="Pfam" id="PF00106">
    <property type="entry name" value="adh_short"/>
    <property type="match status" value="1"/>
</dbReference>
<reference evidence="5 6" key="1">
    <citation type="journal article" date="2019" name="J Genomics">
        <title>The Draft Genome of a Hydrogen-producing Cyanobacterium, Arthrospira platensis NIES-46.</title>
        <authorList>
            <person name="Suzuki S."/>
            <person name="Yamaguchi H."/>
            <person name="Kawachi M."/>
        </authorList>
    </citation>
    <scope>NUCLEOTIDE SEQUENCE [LARGE SCALE GENOMIC DNA]</scope>
    <source>
        <strain evidence="5 6">NIES-46</strain>
    </source>
</reference>
<dbReference type="RefSeq" id="WP_014276662.1">
    <property type="nucleotide sequence ID" value="NZ_BIMW01000073.1"/>
</dbReference>
<dbReference type="PANTHER" id="PTHR44196:SF3">
    <property type="entry name" value="SHORT CHAIN DEHYDROGENASE FAMILY PROTEIN"/>
    <property type="match status" value="1"/>
</dbReference>
<dbReference type="SUPFAM" id="SSF51735">
    <property type="entry name" value="NAD(P)-binding Rossmann-fold domains"/>
    <property type="match status" value="1"/>
</dbReference>
<name>A0A5M3T6I1_LIMPL</name>
<evidence type="ECO:0000259" key="4">
    <source>
        <dbReference type="SMART" id="SM00822"/>
    </source>
</evidence>
<dbReference type="InterPro" id="IPR036291">
    <property type="entry name" value="NAD(P)-bd_dom_sf"/>
</dbReference>
<dbReference type="PANTHER" id="PTHR44196">
    <property type="entry name" value="DEHYDROGENASE/REDUCTASE SDR FAMILY MEMBER 7B"/>
    <property type="match status" value="1"/>
</dbReference>
<sequence>MTKLENATVVLTGATGGFGQQLTRQLLAAGSRLILSDRHQPTLSHQAQLIKQEIKTGEILACFAADLSNREGCETLFNQVQSLEIPIDILINNAGLAIYGRMDETPPEKWETLMEVNLIAPMRLSSLFVGDMISRRQGHIVNISSVAGWSGKAGLTHYCASKFGLRGFSEGLFDEVKSYNVKVTAVYPFFSRTPILDAEKYGTLATNYQGLPEAWLTDPQQVMKATLRGIKSNQLHVFPDSPANLIHLLKRYTPFLLNKISVLADKKLVKNPKI</sequence>
<evidence type="ECO:0000256" key="2">
    <source>
        <dbReference type="ARBA" id="ARBA00023002"/>
    </source>
</evidence>
<proteinExistence type="inferred from homology"/>
<protein>
    <submittedName>
        <fullName evidence="5">Dehydrogenase</fullName>
    </submittedName>
</protein>
<accession>A0A5M3T6I1</accession>
<dbReference type="InterPro" id="IPR002347">
    <property type="entry name" value="SDR_fam"/>
</dbReference>
<dbReference type="EMBL" id="BIMW01000073">
    <property type="protein sequence ID" value="GCE93451.1"/>
    <property type="molecule type" value="Genomic_DNA"/>
</dbReference>
<comment type="caution">
    <text evidence="5">The sequence shown here is derived from an EMBL/GenBank/DDBJ whole genome shotgun (WGS) entry which is preliminary data.</text>
</comment>
<dbReference type="InterPro" id="IPR057326">
    <property type="entry name" value="KR_dom"/>
</dbReference>
<comment type="similarity">
    <text evidence="1 3">Belongs to the short-chain dehydrogenases/reductases (SDR) family.</text>
</comment>
<dbReference type="CDD" id="cd05233">
    <property type="entry name" value="SDR_c"/>
    <property type="match status" value="1"/>
</dbReference>
<feature type="domain" description="Ketoreductase" evidence="4">
    <location>
        <begin position="7"/>
        <end position="190"/>
    </location>
</feature>
<evidence type="ECO:0000313" key="5">
    <source>
        <dbReference type="EMBL" id="GCE93451.1"/>
    </source>
</evidence>
<evidence type="ECO:0000256" key="1">
    <source>
        <dbReference type="ARBA" id="ARBA00006484"/>
    </source>
</evidence>
<evidence type="ECO:0000256" key="3">
    <source>
        <dbReference type="RuleBase" id="RU000363"/>
    </source>
</evidence>
<dbReference type="PRINTS" id="PR00080">
    <property type="entry name" value="SDRFAMILY"/>
</dbReference>
<dbReference type="SMART" id="SM00822">
    <property type="entry name" value="PKS_KR"/>
    <property type="match status" value="1"/>
</dbReference>
<gene>
    <name evidence="5" type="ORF">NIES46_15010</name>
</gene>
<dbReference type="Gene3D" id="3.40.50.720">
    <property type="entry name" value="NAD(P)-binding Rossmann-like Domain"/>
    <property type="match status" value="1"/>
</dbReference>
<organism evidence="5 6">
    <name type="scientific">Limnospira platensis NIES-46</name>
    <dbReference type="NCBI Taxonomy" id="1236695"/>
    <lineage>
        <taxon>Bacteria</taxon>
        <taxon>Bacillati</taxon>
        <taxon>Cyanobacteriota</taxon>
        <taxon>Cyanophyceae</taxon>
        <taxon>Oscillatoriophycideae</taxon>
        <taxon>Oscillatoriales</taxon>
        <taxon>Sirenicapillariaceae</taxon>
        <taxon>Limnospira</taxon>
    </lineage>
</organism>
<dbReference type="PRINTS" id="PR00081">
    <property type="entry name" value="GDHRDH"/>
</dbReference>
<keyword evidence="6" id="KW-1185">Reference proteome</keyword>
<dbReference type="Proteomes" id="UP000326169">
    <property type="component" value="Unassembled WGS sequence"/>
</dbReference>
<keyword evidence="2" id="KW-0560">Oxidoreductase</keyword>
<dbReference type="GeneID" id="301682376"/>